<dbReference type="PROSITE" id="PS00758">
    <property type="entry name" value="ARGE_DAPE_CPG2_1"/>
    <property type="match status" value="1"/>
</dbReference>
<dbReference type="EC" id="3.4.11.4" evidence="9"/>
<dbReference type="PANTHER" id="PTHR42994:SF1">
    <property type="entry name" value="PEPTIDASE T"/>
    <property type="match status" value="1"/>
</dbReference>
<dbReference type="PIRSF" id="PIRSF037215">
    <property type="entry name" value="Peptidase_M20B"/>
    <property type="match status" value="1"/>
</dbReference>
<organism evidence="11 12">
    <name type="scientific">Peptostreptococcus equinus</name>
    <dbReference type="NCBI Taxonomy" id="3003601"/>
    <lineage>
        <taxon>Bacteria</taxon>
        <taxon>Bacillati</taxon>
        <taxon>Bacillota</taxon>
        <taxon>Clostridia</taxon>
        <taxon>Peptostreptococcales</taxon>
        <taxon>Peptostreptococcaceae</taxon>
        <taxon>Peptostreptococcus</taxon>
    </lineage>
</organism>
<dbReference type="EMBL" id="CP114052">
    <property type="protein sequence ID" value="WAW14960.1"/>
    <property type="molecule type" value="Genomic_DNA"/>
</dbReference>
<keyword evidence="4 9" id="KW-0645">Protease</keyword>
<name>A0ABY7JPD5_9FIRM</name>
<dbReference type="PANTHER" id="PTHR42994">
    <property type="entry name" value="PEPTIDASE T"/>
    <property type="match status" value="1"/>
</dbReference>
<keyword evidence="7 9" id="KW-0862">Zinc</keyword>
<dbReference type="SUPFAM" id="SSF55031">
    <property type="entry name" value="Bacterial exopeptidase dimerisation domain"/>
    <property type="match status" value="1"/>
</dbReference>
<dbReference type="HAMAP" id="MF_00550">
    <property type="entry name" value="Aminopeptidase_M20"/>
    <property type="match status" value="1"/>
</dbReference>
<dbReference type="Pfam" id="PF01546">
    <property type="entry name" value="Peptidase_M20"/>
    <property type="match status" value="1"/>
</dbReference>
<protein>
    <recommendedName>
        <fullName evidence="9">Peptidase T</fullName>
        <ecNumber evidence="9">3.4.11.4</ecNumber>
    </recommendedName>
    <alternativeName>
        <fullName evidence="9">Aminotripeptidase</fullName>
        <shortName evidence="9">Tripeptidase</shortName>
    </alternativeName>
    <alternativeName>
        <fullName evidence="9">Tripeptide aminopeptidase</fullName>
    </alternativeName>
</protein>
<keyword evidence="5 9" id="KW-0479">Metal-binding</keyword>
<dbReference type="InterPro" id="IPR002933">
    <property type="entry name" value="Peptidase_M20"/>
</dbReference>
<feature type="active site" evidence="9">
    <location>
        <position position="80"/>
    </location>
</feature>
<dbReference type="PROSITE" id="PS00759">
    <property type="entry name" value="ARGE_DAPE_CPG2_2"/>
    <property type="match status" value="1"/>
</dbReference>
<comment type="cofactor">
    <cofactor evidence="9">
        <name>Zn(2+)</name>
        <dbReference type="ChEBI" id="CHEBI:29105"/>
    </cofactor>
    <text evidence="9">Binds 2 Zn(2+) ions per subunit.</text>
</comment>
<dbReference type="SUPFAM" id="SSF53187">
    <property type="entry name" value="Zn-dependent exopeptidases"/>
    <property type="match status" value="1"/>
</dbReference>
<dbReference type="CDD" id="cd03892">
    <property type="entry name" value="M20_peptT"/>
    <property type="match status" value="1"/>
</dbReference>
<dbReference type="Gene3D" id="3.30.70.360">
    <property type="match status" value="1"/>
</dbReference>
<comment type="function">
    <text evidence="9">Cleaves the N-terminal amino acid of tripeptides.</text>
</comment>
<dbReference type="NCBIfam" id="NF009920">
    <property type="entry name" value="PRK13381.1"/>
    <property type="match status" value="1"/>
</dbReference>
<evidence type="ECO:0000259" key="10">
    <source>
        <dbReference type="Pfam" id="PF07687"/>
    </source>
</evidence>
<feature type="domain" description="Peptidase M20 dimerisation" evidence="10">
    <location>
        <begin position="207"/>
        <end position="307"/>
    </location>
</feature>
<dbReference type="Proteomes" id="UP001164187">
    <property type="component" value="Chromosome"/>
</dbReference>
<dbReference type="NCBIfam" id="NF003976">
    <property type="entry name" value="PRK05469.1"/>
    <property type="match status" value="1"/>
</dbReference>
<dbReference type="GO" id="GO:0045148">
    <property type="term" value="F:tripeptide aminopeptidase activity"/>
    <property type="evidence" value="ECO:0007669"/>
    <property type="project" value="UniProtKB-EC"/>
</dbReference>
<dbReference type="Pfam" id="PF07687">
    <property type="entry name" value="M20_dimer"/>
    <property type="match status" value="1"/>
</dbReference>
<comment type="subcellular location">
    <subcellularLocation>
        <location evidence="9">Cytoplasm</location>
    </subcellularLocation>
</comment>
<sequence>MREKVLSRFLNYVSIDTCSDPNSDLTPSTQKQFDLAKILVKELEEIGLEDISLDDNCYLMAKLPANVEGIGAIGFISHMDTAPDMTGANVKPRIIENYNGEDIVLNAEKDIVTKIKDYPELARFKGQSLIVTDGNTLLGADDKAGIAEIITAVEYLAKHPEIKHGDIMVGFTPDEEIGRGADLFDVKKFGAKYAYTMDGGEMGELEYETFNAAAGTVTIQGRNVHPGSAKDKMINSQYIAADVMSALPIAERPESTEGYEGFYHLTDINGNTEQTVLKYIIRDHNREKFEERKLFFQKSIEEVSKKYNGRVSVEIKDQYYNMREVVEQNMFMVDIAVDAMKDIGIEPNVIPIRGGTDGSKLSFMGLPCPNLFAGGVYFHGRNEFIAIEALEAASKLIVRIAEKYAENKIK</sequence>
<feature type="binding site" evidence="9">
    <location>
        <position position="198"/>
    </location>
    <ligand>
        <name>Zn(2+)</name>
        <dbReference type="ChEBI" id="CHEBI:29105"/>
        <label>1</label>
    </ligand>
</feature>
<evidence type="ECO:0000256" key="1">
    <source>
        <dbReference type="ARBA" id="ARBA00000870"/>
    </source>
</evidence>
<evidence type="ECO:0000256" key="6">
    <source>
        <dbReference type="ARBA" id="ARBA00022801"/>
    </source>
</evidence>
<evidence type="ECO:0000313" key="11">
    <source>
        <dbReference type="EMBL" id="WAW14960.1"/>
    </source>
</evidence>
<keyword evidence="12" id="KW-1185">Reference proteome</keyword>
<dbReference type="RefSeq" id="WP_269311652.1">
    <property type="nucleotide sequence ID" value="NZ_CP114052.1"/>
</dbReference>
<evidence type="ECO:0000256" key="9">
    <source>
        <dbReference type="HAMAP-Rule" id="MF_00550"/>
    </source>
</evidence>
<comment type="similarity">
    <text evidence="2 9">Belongs to the peptidase M20B family.</text>
</comment>
<comment type="catalytic activity">
    <reaction evidence="1 9">
        <text>Release of the N-terminal residue from a tripeptide.</text>
        <dbReference type="EC" id="3.4.11.4"/>
    </reaction>
</comment>
<gene>
    <name evidence="9 11" type="primary">pepT</name>
    <name evidence="11" type="ORF">O0R46_00415</name>
</gene>
<evidence type="ECO:0000256" key="5">
    <source>
        <dbReference type="ARBA" id="ARBA00022723"/>
    </source>
</evidence>
<dbReference type="InterPro" id="IPR010161">
    <property type="entry name" value="Peptidase_M20B"/>
</dbReference>
<dbReference type="InterPro" id="IPR001261">
    <property type="entry name" value="ArgE/DapE_CS"/>
</dbReference>
<dbReference type="InterPro" id="IPR036264">
    <property type="entry name" value="Bact_exopeptidase_dim_dom"/>
</dbReference>
<evidence type="ECO:0000256" key="7">
    <source>
        <dbReference type="ARBA" id="ARBA00022833"/>
    </source>
</evidence>
<keyword evidence="3 9" id="KW-0031">Aminopeptidase</keyword>
<accession>A0ABY7JPD5</accession>
<feature type="binding site" evidence="9">
    <location>
        <position position="141"/>
    </location>
    <ligand>
        <name>Zn(2+)</name>
        <dbReference type="ChEBI" id="CHEBI:29105"/>
        <label>2</label>
    </ligand>
</feature>
<feature type="binding site" evidence="9">
    <location>
        <position position="141"/>
    </location>
    <ligand>
        <name>Zn(2+)</name>
        <dbReference type="ChEBI" id="CHEBI:29105"/>
        <label>1</label>
    </ligand>
</feature>
<evidence type="ECO:0000256" key="3">
    <source>
        <dbReference type="ARBA" id="ARBA00022438"/>
    </source>
</evidence>
<evidence type="ECO:0000256" key="4">
    <source>
        <dbReference type="ARBA" id="ARBA00022670"/>
    </source>
</evidence>
<feature type="active site" description="Proton acceptor" evidence="9">
    <location>
        <position position="175"/>
    </location>
</feature>
<dbReference type="NCBIfam" id="TIGR01882">
    <property type="entry name" value="peptidase-T"/>
    <property type="match status" value="1"/>
</dbReference>
<proteinExistence type="inferred from homology"/>
<reference evidence="11" key="1">
    <citation type="submission" date="2022-12" db="EMBL/GenBank/DDBJ databases">
        <title>Peptostreptococcus.</title>
        <authorList>
            <person name="Lee S.H."/>
        </authorList>
    </citation>
    <scope>NUCLEOTIDE SEQUENCE</scope>
    <source>
        <strain evidence="11">CBA3647</strain>
    </source>
</reference>
<keyword evidence="8 9" id="KW-0482">Metalloprotease</keyword>
<feature type="binding site" evidence="9">
    <location>
        <position position="176"/>
    </location>
    <ligand>
        <name>Zn(2+)</name>
        <dbReference type="ChEBI" id="CHEBI:29105"/>
        <label>2</label>
    </ligand>
</feature>
<evidence type="ECO:0000313" key="12">
    <source>
        <dbReference type="Proteomes" id="UP001164187"/>
    </source>
</evidence>
<feature type="binding site" evidence="9">
    <location>
        <position position="379"/>
    </location>
    <ligand>
        <name>Zn(2+)</name>
        <dbReference type="ChEBI" id="CHEBI:29105"/>
        <label>2</label>
    </ligand>
</feature>
<dbReference type="InterPro" id="IPR011650">
    <property type="entry name" value="Peptidase_M20_dimer"/>
</dbReference>
<evidence type="ECO:0000256" key="8">
    <source>
        <dbReference type="ARBA" id="ARBA00023049"/>
    </source>
</evidence>
<keyword evidence="9" id="KW-0963">Cytoplasm</keyword>
<dbReference type="Gene3D" id="3.40.630.10">
    <property type="entry name" value="Zn peptidases"/>
    <property type="match status" value="1"/>
</dbReference>
<evidence type="ECO:0000256" key="2">
    <source>
        <dbReference type="ARBA" id="ARBA00009692"/>
    </source>
</evidence>
<feature type="binding site" evidence="9">
    <location>
        <position position="78"/>
    </location>
    <ligand>
        <name>Zn(2+)</name>
        <dbReference type="ChEBI" id="CHEBI:29105"/>
        <label>1</label>
    </ligand>
</feature>
<keyword evidence="6 9" id="KW-0378">Hydrolase</keyword>